<organism evidence="1 2">
    <name type="scientific">Tilletia caries</name>
    <name type="common">wheat bunt fungus</name>
    <dbReference type="NCBI Taxonomy" id="13290"/>
    <lineage>
        <taxon>Eukaryota</taxon>
        <taxon>Fungi</taxon>
        <taxon>Dikarya</taxon>
        <taxon>Basidiomycota</taxon>
        <taxon>Ustilaginomycotina</taxon>
        <taxon>Exobasidiomycetes</taxon>
        <taxon>Tilletiales</taxon>
        <taxon>Tilletiaceae</taxon>
        <taxon>Tilletia</taxon>
    </lineage>
</organism>
<reference evidence="1" key="2">
    <citation type="journal article" date="2019" name="IMA Fungus">
        <title>Genome sequencing and comparison of five Tilletia species to identify candidate genes for the detection of regulated species infecting wheat.</title>
        <authorList>
            <person name="Nguyen H.D.T."/>
            <person name="Sultana T."/>
            <person name="Kesanakurti P."/>
            <person name="Hambleton S."/>
        </authorList>
    </citation>
    <scope>NUCLEOTIDE SEQUENCE</scope>
    <source>
        <strain evidence="1">DAOMC 238032</strain>
    </source>
</reference>
<evidence type="ECO:0000313" key="2">
    <source>
        <dbReference type="Proteomes" id="UP000077671"/>
    </source>
</evidence>
<dbReference type="AlphaFoldDB" id="A0A177T047"/>
<dbReference type="EMBL" id="LWDD02002874">
    <property type="protein sequence ID" value="KAE8238864.1"/>
    <property type="molecule type" value="Genomic_DNA"/>
</dbReference>
<dbReference type="Proteomes" id="UP000077671">
    <property type="component" value="Unassembled WGS sequence"/>
</dbReference>
<protein>
    <submittedName>
        <fullName evidence="1">Uncharacterized protein</fullName>
    </submittedName>
</protein>
<comment type="caution">
    <text evidence="1">The sequence shown here is derived from an EMBL/GenBank/DDBJ whole genome shotgun (WGS) entry which is preliminary data.</text>
</comment>
<sequence length="124" mass="13935">MRAGQHSDFTFTVIHSTLTVQLPRPFHQYYSSKSRDSSAAHHSPRSSVGSSCIPPPQSLSARSFVFIYFIGFTSDSYIDLAPTSRVEVQQFLYSAAFFPGQASSSYQRDRRRSSCGLWRAAQRS</sequence>
<name>A0A177T047_9BASI</name>
<evidence type="ECO:0000313" key="1">
    <source>
        <dbReference type="EMBL" id="KAE8238864.1"/>
    </source>
</evidence>
<gene>
    <name evidence="1" type="ORF">A4X03_0g8755</name>
</gene>
<accession>A0A177T047</accession>
<reference evidence="1" key="1">
    <citation type="submission" date="2016-04" db="EMBL/GenBank/DDBJ databases">
        <authorList>
            <person name="Nguyen H.D."/>
            <person name="Kesanakurti P."/>
            <person name="Cullis J."/>
            <person name="Levesque C.A."/>
            <person name="Hambleton S."/>
        </authorList>
    </citation>
    <scope>NUCLEOTIDE SEQUENCE</scope>
    <source>
        <strain evidence="1">DAOMC 238032</strain>
    </source>
</reference>
<proteinExistence type="predicted"/>